<organism evidence="5 6">
    <name type="scientific">Herbidospora galbida</name>
    <dbReference type="NCBI Taxonomy" id="2575442"/>
    <lineage>
        <taxon>Bacteria</taxon>
        <taxon>Bacillati</taxon>
        <taxon>Actinomycetota</taxon>
        <taxon>Actinomycetes</taxon>
        <taxon>Streptosporangiales</taxon>
        <taxon>Streptosporangiaceae</taxon>
        <taxon>Herbidospora</taxon>
    </lineage>
</organism>
<keyword evidence="3" id="KW-0804">Transcription</keyword>
<protein>
    <submittedName>
        <fullName evidence="5">Winged helix-turn-helix transcriptional regulator</fullName>
    </submittedName>
</protein>
<dbReference type="GO" id="GO:0003677">
    <property type="term" value="F:DNA binding"/>
    <property type="evidence" value="ECO:0007669"/>
    <property type="project" value="UniProtKB-KW"/>
</dbReference>
<keyword evidence="2" id="KW-0238">DNA-binding</keyword>
<dbReference type="PRINTS" id="PR00598">
    <property type="entry name" value="HTHMARR"/>
</dbReference>
<dbReference type="OrthoDB" id="8635520at2"/>
<evidence type="ECO:0000259" key="4">
    <source>
        <dbReference type="PROSITE" id="PS50995"/>
    </source>
</evidence>
<proteinExistence type="predicted"/>
<evidence type="ECO:0000313" key="5">
    <source>
        <dbReference type="EMBL" id="TKK87141.1"/>
    </source>
</evidence>
<dbReference type="GO" id="GO:0003700">
    <property type="term" value="F:DNA-binding transcription factor activity"/>
    <property type="evidence" value="ECO:0007669"/>
    <property type="project" value="InterPro"/>
</dbReference>
<accession>A0A4U3MDJ8</accession>
<dbReference type="SMART" id="SM00347">
    <property type="entry name" value="HTH_MARR"/>
    <property type="match status" value="1"/>
</dbReference>
<dbReference type="PROSITE" id="PS50995">
    <property type="entry name" value="HTH_MARR_2"/>
    <property type="match status" value="1"/>
</dbReference>
<evidence type="ECO:0000313" key="6">
    <source>
        <dbReference type="Proteomes" id="UP000308705"/>
    </source>
</evidence>
<evidence type="ECO:0000256" key="1">
    <source>
        <dbReference type="ARBA" id="ARBA00023015"/>
    </source>
</evidence>
<dbReference type="PANTHER" id="PTHR42756">
    <property type="entry name" value="TRANSCRIPTIONAL REGULATOR, MARR"/>
    <property type="match status" value="1"/>
</dbReference>
<dbReference type="AlphaFoldDB" id="A0A4U3MDJ8"/>
<dbReference type="SUPFAM" id="SSF46785">
    <property type="entry name" value="Winged helix' DNA-binding domain"/>
    <property type="match status" value="1"/>
</dbReference>
<gene>
    <name evidence="5" type="ORF">FDA94_18650</name>
</gene>
<dbReference type="InterPro" id="IPR036390">
    <property type="entry name" value="WH_DNA-bd_sf"/>
</dbReference>
<comment type="caution">
    <text evidence="5">The sequence shown here is derived from an EMBL/GenBank/DDBJ whole genome shotgun (WGS) entry which is preliminary data.</text>
</comment>
<dbReference type="InterPro" id="IPR036388">
    <property type="entry name" value="WH-like_DNA-bd_sf"/>
</dbReference>
<evidence type="ECO:0000256" key="3">
    <source>
        <dbReference type="ARBA" id="ARBA00023163"/>
    </source>
</evidence>
<sequence length="155" mass="17203">MKGLRQDLGFNLGVLFRAYVKASNVVLADIPGGPRGYQILTAAVHGDAGSQVALCRELGVDRTVMTYLVDDLEKAGLVRREPDPRDRRNRRIVITEGGRETWEHAERRLRAVGAHLLGDLPEAEATAFRQTLEHLARRADAADPVSHRCQLVEDL</sequence>
<evidence type="ECO:0000256" key="2">
    <source>
        <dbReference type="ARBA" id="ARBA00023125"/>
    </source>
</evidence>
<dbReference type="InterPro" id="IPR000835">
    <property type="entry name" value="HTH_MarR-typ"/>
</dbReference>
<dbReference type="RefSeq" id="WP_137248340.1">
    <property type="nucleotide sequence ID" value="NZ_SZQA01000017.1"/>
</dbReference>
<dbReference type="EMBL" id="SZQA01000017">
    <property type="protein sequence ID" value="TKK87141.1"/>
    <property type="molecule type" value="Genomic_DNA"/>
</dbReference>
<dbReference type="PANTHER" id="PTHR42756:SF1">
    <property type="entry name" value="TRANSCRIPTIONAL REPRESSOR OF EMRAB OPERON"/>
    <property type="match status" value="1"/>
</dbReference>
<keyword evidence="1" id="KW-0805">Transcription regulation</keyword>
<keyword evidence="6" id="KW-1185">Reference proteome</keyword>
<dbReference type="Pfam" id="PF12802">
    <property type="entry name" value="MarR_2"/>
    <property type="match status" value="1"/>
</dbReference>
<name>A0A4U3MDJ8_9ACTN</name>
<dbReference type="Proteomes" id="UP000308705">
    <property type="component" value="Unassembled WGS sequence"/>
</dbReference>
<dbReference type="Gene3D" id="1.10.10.10">
    <property type="entry name" value="Winged helix-like DNA-binding domain superfamily/Winged helix DNA-binding domain"/>
    <property type="match status" value="1"/>
</dbReference>
<reference evidence="5 6" key="1">
    <citation type="submission" date="2019-04" db="EMBL/GenBank/DDBJ databases">
        <title>Herbidospora sp. NEAU-GS14.nov., a novel actinomycete isolated from soil.</title>
        <authorList>
            <person name="Han L."/>
        </authorList>
    </citation>
    <scope>NUCLEOTIDE SEQUENCE [LARGE SCALE GENOMIC DNA]</scope>
    <source>
        <strain evidence="5 6">NEAU-GS14</strain>
    </source>
</reference>
<feature type="domain" description="HTH marR-type" evidence="4">
    <location>
        <begin position="5"/>
        <end position="137"/>
    </location>
</feature>